<feature type="compositionally biased region" description="Low complexity" evidence="1">
    <location>
        <begin position="773"/>
        <end position="792"/>
    </location>
</feature>
<feature type="region of interest" description="Disordered" evidence="1">
    <location>
        <begin position="83"/>
        <end position="333"/>
    </location>
</feature>
<feature type="compositionally biased region" description="Pro residues" evidence="1">
    <location>
        <begin position="19"/>
        <end position="33"/>
    </location>
</feature>
<dbReference type="OrthoDB" id="8951118at2759"/>
<protein>
    <submittedName>
        <fullName evidence="2">Uncharacterized protein</fullName>
    </submittedName>
</protein>
<organism evidence="2 3">
    <name type="scientific">Chrysodeixis includens</name>
    <name type="common">Soybean looper</name>
    <name type="synonym">Pseudoplusia includens</name>
    <dbReference type="NCBI Taxonomy" id="689277"/>
    <lineage>
        <taxon>Eukaryota</taxon>
        <taxon>Metazoa</taxon>
        <taxon>Ecdysozoa</taxon>
        <taxon>Arthropoda</taxon>
        <taxon>Hexapoda</taxon>
        <taxon>Insecta</taxon>
        <taxon>Pterygota</taxon>
        <taxon>Neoptera</taxon>
        <taxon>Endopterygota</taxon>
        <taxon>Lepidoptera</taxon>
        <taxon>Glossata</taxon>
        <taxon>Ditrysia</taxon>
        <taxon>Noctuoidea</taxon>
        <taxon>Noctuidae</taxon>
        <taxon>Plusiinae</taxon>
        <taxon>Chrysodeixis</taxon>
    </lineage>
</organism>
<feature type="compositionally biased region" description="Low complexity" evidence="1">
    <location>
        <begin position="575"/>
        <end position="599"/>
    </location>
</feature>
<evidence type="ECO:0000313" key="3">
    <source>
        <dbReference type="Proteomes" id="UP001154114"/>
    </source>
</evidence>
<proteinExistence type="predicted"/>
<keyword evidence="3" id="KW-1185">Reference proteome</keyword>
<feature type="compositionally biased region" description="Basic and acidic residues" evidence="1">
    <location>
        <begin position="36"/>
        <end position="47"/>
    </location>
</feature>
<feature type="region of interest" description="Disordered" evidence="1">
    <location>
        <begin position="890"/>
        <end position="915"/>
    </location>
</feature>
<gene>
    <name evidence="2" type="ORF">CINC_LOCUS155</name>
</gene>
<feature type="compositionally biased region" description="Basic and acidic residues" evidence="1">
    <location>
        <begin position="756"/>
        <end position="771"/>
    </location>
</feature>
<reference evidence="2" key="1">
    <citation type="submission" date="2021-12" db="EMBL/GenBank/DDBJ databases">
        <authorList>
            <person name="King R."/>
        </authorList>
    </citation>
    <scope>NUCLEOTIDE SEQUENCE</scope>
</reference>
<feature type="compositionally biased region" description="Basic and acidic residues" evidence="1">
    <location>
        <begin position="651"/>
        <end position="679"/>
    </location>
</feature>
<accession>A0A9P0FNT9</accession>
<name>A0A9P0FNT9_CHRIL</name>
<feature type="compositionally biased region" description="Low complexity" evidence="1">
    <location>
        <begin position="88"/>
        <end position="101"/>
    </location>
</feature>
<evidence type="ECO:0000256" key="1">
    <source>
        <dbReference type="SAM" id="MobiDB-lite"/>
    </source>
</evidence>
<sequence length="915" mass="103608">MRPPRSRRLRAQRKFPQNAAPPPSAAPAPPAPPANGDRRDNNPEERGNYIIQHQVGPSEFVDYISHQALDSHHHQDFQPRVLLRRLRVPSSTNANTSTTTRTRTRRAELARNRELARSRVTDKNKEQDDKCAETSKNKETKSTETATNKDASKNKDGHKSKAVTFSKDIAKNTSNAKSNHANKETAKSKELVSDKEVKKKDAAKNKSSDKKQENVKNKKSNLHQEKSNTDNPPLSQKHKPTKPVHVMSLRSRRQSKHEFKKKKATKRVTTRLATAKRNIARALEVSTKSEKKMQDASKSTRRHTPKPSSEFSLDDNRPLTYFKNSTPKRAPTATVPRVSLVPLSAATTEPVPGPSGINKKKTNARNQKTKDNLDSSLANITTEPLPSVVTDTVSDSNVARPFYSEPNIYRWMNSSLDDEQSATTSKSNLAPWVSAETQCPALQWRTIKDLNNAEKPELEARCCKCEACNRITKLMRISENLKSHMFLVSGEGDNTPEANKHDDNISSVSTDTTIYLETIPKTPSSVMKIQAHKIHGKKLLSSCVISRTQARQTTDISLLELEMLLDQLNETLSASSQAGESAGGVVMESSYETDSSTSDPLLQPRPTFNTKRLRRQSVCPDQATEGRLTRQRRNSKGAQLALENKAKRLRHISEKASEEHMTRRRRESVWVEQTKEDRPKRQRRLSQRSEPALQDKPRRQRRATVCAEKTTEEQPEVQRLSSECAEVATEGRPTRQRRSSQGAQPALQIKTRRQRRFSEKVTEEHVKRPRQEPVPVEQEPVPVEQEPVPVEQITENRPKRQRRLSQRAELALQDNPKRKRRVSVCAEKLKPKSADSVDLALQDKSRLAAEKPKRRRRDSVCAALALQDNPRLATEEHPKRQRRDSVCAALALQDNPRLATEEHPKRQRRDSDAQP</sequence>
<feature type="region of interest" description="Disordered" evidence="1">
    <location>
        <begin position="1"/>
        <end position="54"/>
    </location>
</feature>
<feature type="region of interest" description="Disordered" evidence="1">
    <location>
        <begin position="575"/>
        <end position="862"/>
    </location>
</feature>
<dbReference type="EMBL" id="LR824004">
    <property type="protein sequence ID" value="CAH0577768.1"/>
    <property type="molecule type" value="Genomic_DNA"/>
</dbReference>
<feature type="compositionally biased region" description="Basic and acidic residues" evidence="1">
    <location>
        <begin position="827"/>
        <end position="851"/>
    </location>
</feature>
<feature type="compositionally biased region" description="Basic and acidic residues" evidence="1">
    <location>
        <begin position="105"/>
        <end position="142"/>
    </location>
</feature>
<dbReference type="Proteomes" id="UP001154114">
    <property type="component" value="Chromosome 1"/>
</dbReference>
<dbReference type="AlphaFoldDB" id="A0A9P0FNT9"/>
<feature type="compositionally biased region" description="Basic residues" evidence="1">
    <location>
        <begin position="1"/>
        <end position="13"/>
    </location>
</feature>
<feature type="compositionally biased region" description="Basic and acidic residues" evidence="1">
    <location>
        <begin position="150"/>
        <end position="159"/>
    </location>
</feature>
<feature type="compositionally biased region" description="Basic residues" evidence="1">
    <location>
        <begin position="250"/>
        <end position="269"/>
    </location>
</feature>
<feature type="compositionally biased region" description="Basic and acidic residues" evidence="1">
    <location>
        <begin position="181"/>
        <end position="228"/>
    </location>
</feature>
<feature type="compositionally biased region" description="Basic and acidic residues" evidence="1">
    <location>
        <begin position="899"/>
        <end position="915"/>
    </location>
</feature>
<feature type="region of interest" description="Disordered" evidence="1">
    <location>
        <begin position="345"/>
        <end position="368"/>
    </location>
</feature>
<evidence type="ECO:0000313" key="2">
    <source>
        <dbReference type="EMBL" id="CAH0577768.1"/>
    </source>
</evidence>